<dbReference type="InterPro" id="IPR000023">
    <property type="entry name" value="Phosphofructokinase_dom"/>
</dbReference>
<dbReference type="UniPathway" id="UPA00109">
    <property type="reaction ID" value="UER00182"/>
</dbReference>
<dbReference type="GO" id="GO:0042802">
    <property type="term" value="F:identical protein binding"/>
    <property type="evidence" value="ECO:0007669"/>
    <property type="project" value="TreeGrafter"/>
</dbReference>
<evidence type="ECO:0000313" key="12">
    <source>
        <dbReference type="Proteomes" id="UP000260943"/>
    </source>
</evidence>
<keyword evidence="6 11" id="KW-0418">Kinase</keyword>
<dbReference type="PROSITE" id="PS00433">
    <property type="entry name" value="PHOSPHOFRUCTOKINASE"/>
    <property type="match status" value="1"/>
</dbReference>
<keyword evidence="5" id="KW-0479">Metal-binding</keyword>
<dbReference type="InterPro" id="IPR012003">
    <property type="entry name" value="ATP_PFK_prok-type"/>
</dbReference>
<organism evidence="11 12">
    <name type="scientific">Collinsella tanakaei</name>
    <dbReference type="NCBI Taxonomy" id="626935"/>
    <lineage>
        <taxon>Bacteria</taxon>
        <taxon>Bacillati</taxon>
        <taxon>Actinomycetota</taxon>
        <taxon>Coriobacteriia</taxon>
        <taxon>Coriobacteriales</taxon>
        <taxon>Coriobacteriaceae</taxon>
        <taxon>Collinsella</taxon>
    </lineage>
</organism>
<name>A0A3E4QSD6_9ACTN</name>
<comment type="caution">
    <text evidence="11">The sequence shown here is derived from an EMBL/GenBank/DDBJ whole genome shotgun (WGS) entry which is preliminary data.</text>
</comment>
<proteinExistence type="inferred from homology"/>
<dbReference type="GO" id="GO:0005945">
    <property type="term" value="C:6-phosphofructokinase complex"/>
    <property type="evidence" value="ECO:0007669"/>
    <property type="project" value="TreeGrafter"/>
</dbReference>
<dbReference type="RefSeq" id="WP_117679598.1">
    <property type="nucleotide sequence ID" value="NZ_CAJJKC010000001.1"/>
</dbReference>
<evidence type="ECO:0000256" key="7">
    <source>
        <dbReference type="ARBA" id="ARBA00022842"/>
    </source>
</evidence>
<accession>A0A3E4QSD6</accession>
<evidence type="ECO:0000256" key="6">
    <source>
        <dbReference type="ARBA" id="ARBA00022777"/>
    </source>
</evidence>
<evidence type="ECO:0000256" key="9">
    <source>
        <dbReference type="ARBA" id="ARBA00038478"/>
    </source>
</evidence>
<dbReference type="Pfam" id="PF00365">
    <property type="entry name" value="PFK"/>
    <property type="match status" value="1"/>
</dbReference>
<evidence type="ECO:0000256" key="8">
    <source>
        <dbReference type="ARBA" id="ARBA00023152"/>
    </source>
</evidence>
<dbReference type="PANTHER" id="PTHR13697:SF52">
    <property type="entry name" value="ATP-DEPENDENT 6-PHOSPHOFRUCTOKINASE 3"/>
    <property type="match status" value="1"/>
</dbReference>
<keyword evidence="8" id="KW-0324">Glycolysis</keyword>
<dbReference type="InterPro" id="IPR015912">
    <property type="entry name" value="Phosphofructokinase_CS"/>
</dbReference>
<dbReference type="Gene3D" id="3.40.50.450">
    <property type="match status" value="1"/>
</dbReference>
<dbReference type="InterPro" id="IPR022953">
    <property type="entry name" value="ATP_PFK"/>
</dbReference>
<dbReference type="GO" id="GO:0005524">
    <property type="term" value="F:ATP binding"/>
    <property type="evidence" value="ECO:0007669"/>
    <property type="project" value="InterPro"/>
</dbReference>
<dbReference type="GO" id="GO:0048029">
    <property type="term" value="F:monosaccharide binding"/>
    <property type="evidence" value="ECO:0007669"/>
    <property type="project" value="TreeGrafter"/>
</dbReference>
<dbReference type="PANTHER" id="PTHR13697">
    <property type="entry name" value="PHOSPHOFRUCTOKINASE"/>
    <property type="match status" value="1"/>
</dbReference>
<evidence type="ECO:0000256" key="5">
    <source>
        <dbReference type="ARBA" id="ARBA00022723"/>
    </source>
</evidence>
<dbReference type="GO" id="GO:0046872">
    <property type="term" value="F:metal ion binding"/>
    <property type="evidence" value="ECO:0007669"/>
    <property type="project" value="UniProtKB-KW"/>
</dbReference>
<dbReference type="Proteomes" id="UP000260943">
    <property type="component" value="Unassembled WGS sequence"/>
</dbReference>
<comment type="cofactor">
    <cofactor evidence="1">
        <name>Mg(2+)</name>
        <dbReference type="ChEBI" id="CHEBI:18420"/>
    </cofactor>
</comment>
<keyword evidence="4 11" id="KW-0808">Transferase</keyword>
<dbReference type="GO" id="GO:0006002">
    <property type="term" value="P:fructose 6-phosphate metabolic process"/>
    <property type="evidence" value="ECO:0007669"/>
    <property type="project" value="InterPro"/>
</dbReference>
<evidence type="ECO:0000256" key="3">
    <source>
        <dbReference type="ARBA" id="ARBA00022490"/>
    </source>
</evidence>
<gene>
    <name evidence="11" type="ORF">DXC81_05780</name>
</gene>
<evidence type="ECO:0000259" key="10">
    <source>
        <dbReference type="Pfam" id="PF00365"/>
    </source>
</evidence>
<dbReference type="Gene3D" id="3.40.50.460">
    <property type="entry name" value="Phosphofructokinase domain"/>
    <property type="match status" value="1"/>
</dbReference>
<evidence type="ECO:0000256" key="2">
    <source>
        <dbReference type="ARBA" id="ARBA00004679"/>
    </source>
</evidence>
<dbReference type="SUPFAM" id="SSF53784">
    <property type="entry name" value="Phosphofructokinase"/>
    <property type="match status" value="1"/>
</dbReference>
<keyword evidence="3" id="KW-0963">Cytoplasm</keyword>
<dbReference type="GO" id="GO:0016208">
    <property type="term" value="F:AMP binding"/>
    <property type="evidence" value="ECO:0007669"/>
    <property type="project" value="TreeGrafter"/>
</dbReference>
<evidence type="ECO:0000313" key="11">
    <source>
        <dbReference type="EMBL" id="RGL10096.1"/>
    </source>
</evidence>
<dbReference type="NCBIfam" id="NF002872">
    <property type="entry name" value="PRK03202.1"/>
    <property type="match status" value="1"/>
</dbReference>
<dbReference type="GO" id="GO:0003872">
    <property type="term" value="F:6-phosphofructokinase activity"/>
    <property type="evidence" value="ECO:0007669"/>
    <property type="project" value="UniProtKB-EC"/>
</dbReference>
<dbReference type="GO" id="GO:0070095">
    <property type="term" value="F:fructose-6-phosphate binding"/>
    <property type="evidence" value="ECO:0007669"/>
    <property type="project" value="TreeGrafter"/>
</dbReference>
<dbReference type="EC" id="2.7.1.11" evidence="11"/>
<sequence length="359" mass="38811">MPRIGLLTSGGDCQALNATMRGIVKTMINNAHEPVEIYGFKDGYQGLIYGRYDLMKPSDFSGILTRGGTILGTSRTPFKRLDTPEEDGVEKVPAMVKTYQKLRLDCLFMLGGNGSTKTANRLREEGLNVIALPKTIDNDTFGTDLTFGFTSAVEVATRCIDDIHTTASSHGRVFVIEIMGHKVGWIPLYSAVAGGADVCLIPEIPYDIANVQAAIERRMEAGSRFTIVVVAEGAISKQDAALSKKEYKAKLAERTSPSIAYDLAHQIEQATGRETRVAIPGHTQRGGAPDAQDRIFASQCGVEAALGALEGEYGFMVAQRNGSMCRVPLEEVAGKLKYVDPQSDLVREARALGISFGDE</sequence>
<reference evidence="11 12" key="1">
    <citation type="submission" date="2018-08" db="EMBL/GenBank/DDBJ databases">
        <title>A genome reference for cultivated species of the human gut microbiota.</title>
        <authorList>
            <person name="Zou Y."/>
            <person name="Xue W."/>
            <person name="Luo G."/>
        </authorList>
    </citation>
    <scope>NUCLEOTIDE SEQUENCE [LARGE SCALE GENOMIC DNA]</scope>
    <source>
        <strain evidence="11 12">TF08-14</strain>
    </source>
</reference>
<feature type="domain" description="Phosphofructokinase" evidence="10">
    <location>
        <begin position="3"/>
        <end position="305"/>
    </location>
</feature>
<dbReference type="PIRSF" id="PIRSF000532">
    <property type="entry name" value="ATP_PFK_prok"/>
    <property type="match status" value="1"/>
</dbReference>
<comment type="similarity">
    <text evidence="9">Belongs to the phosphofructokinase type A (PFKA) family.</text>
</comment>
<evidence type="ECO:0000256" key="4">
    <source>
        <dbReference type="ARBA" id="ARBA00022679"/>
    </source>
</evidence>
<evidence type="ECO:0000256" key="1">
    <source>
        <dbReference type="ARBA" id="ARBA00001946"/>
    </source>
</evidence>
<dbReference type="PRINTS" id="PR00476">
    <property type="entry name" value="PHFRCTKINASE"/>
</dbReference>
<dbReference type="InterPro" id="IPR035966">
    <property type="entry name" value="PKF_sf"/>
</dbReference>
<protein>
    <submittedName>
        <fullName evidence="11">ATP-dependent 6-phosphofructokinase</fullName>
        <ecNumber evidence="11">2.7.1.11</ecNumber>
    </submittedName>
</protein>
<dbReference type="GO" id="GO:0030388">
    <property type="term" value="P:fructose 1,6-bisphosphate metabolic process"/>
    <property type="evidence" value="ECO:0007669"/>
    <property type="project" value="TreeGrafter"/>
</dbReference>
<dbReference type="GO" id="GO:0061621">
    <property type="term" value="P:canonical glycolysis"/>
    <property type="evidence" value="ECO:0007669"/>
    <property type="project" value="TreeGrafter"/>
</dbReference>
<comment type="pathway">
    <text evidence="2">Carbohydrate degradation; glycolysis; D-glyceraldehyde 3-phosphate and glycerone phosphate from D-glucose: step 3/4.</text>
</comment>
<keyword evidence="7" id="KW-0460">Magnesium</keyword>
<dbReference type="EMBL" id="QSRJ01000006">
    <property type="protein sequence ID" value="RGL10096.1"/>
    <property type="molecule type" value="Genomic_DNA"/>
</dbReference>
<dbReference type="AlphaFoldDB" id="A0A3E4QSD6"/>